<dbReference type="AlphaFoldDB" id="D8UL71"/>
<dbReference type="RefSeq" id="XP_002959407.1">
    <property type="nucleotide sequence ID" value="XM_002959361.1"/>
</dbReference>
<evidence type="ECO:0000313" key="2">
    <source>
        <dbReference type="EMBL" id="EFJ39528.1"/>
    </source>
</evidence>
<dbReference type="Proteomes" id="UP000001058">
    <property type="component" value="Unassembled WGS sequence"/>
</dbReference>
<sequence length="499" mass="50164">RRRSWRPLLHLSIETRRVTSFPLVIRVPPNAATAAAASPLLMQPPAELASSSPPVHRDTSSHFLPTCHSSAAKCGNSGGGVASAAAASPLVMQPPAELSSSSPPVHRDTSSHFLPTCHSSAAKCGNSGGGVASGDAAAGGAGVLFSTCPSRHVLELSEERQPPGPSTSGSQLPYFRHAHTHTGTVPPGRPSPLSAGPRASGRPEAAGAGGGGGRGGVGNDRNDTNSDNSEDLSDEDSFLMLEEVAPPPRKPPPPPSAPPGGGVRQSSVLLPPPPPRASGSRNGRLAEVAFVAHARGGGGSSADVDGVAPVEDGTGAGGGAGSEDREGPSLMTSTVLRRGTRALAPPLAPGTGLPSGSPTAPRTAAAASAVQCLSELLQLLRLLAEGDLDTARARERRLPLQLGTLAGGGGSGGGGDPQLSIRRGPGDSADGRCYYSAGATSLGQRATMYAHVAREMTAREAAGGAVEERVPANSRAARSDTHVHGMDTGLGVRCRSFGL</sequence>
<feature type="compositionally biased region" description="Low complexity" evidence="1">
    <location>
        <begin position="195"/>
        <end position="206"/>
    </location>
</feature>
<dbReference type="KEGG" id="vcn:VOLCADRAFT_100859"/>
<feature type="compositionally biased region" description="Gly residues" evidence="1">
    <location>
        <begin position="405"/>
        <end position="416"/>
    </location>
</feature>
<feature type="region of interest" description="Disordered" evidence="1">
    <location>
        <begin position="296"/>
        <end position="329"/>
    </location>
</feature>
<feature type="compositionally biased region" description="Acidic residues" evidence="1">
    <location>
        <begin position="228"/>
        <end position="237"/>
    </location>
</feature>
<protein>
    <submittedName>
        <fullName evidence="2">Uncharacterized protein</fullName>
    </submittedName>
</protein>
<feature type="non-terminal residue" evidence="2">
    <location>
        <position position="1"/>
    </location>
</feature>
<evidence type="ECO:0000313" key="3">
    <source>
        <dbReference type="Proteomes" id="UP000001058"/>
    </source>
</evidence>
<accession>D8UL71</accession>
<reference evidence="2 3" key="1">
    <citation type="journal article" date="2010" name="Science">
        <title>Genomic analysis of organismal complexity in the multicellular green alga Volvox carteri.</title>
        <authorList>
            <person name="Prochnik S.E."/>
            <person name="Umen J."/>
            <person name="Nedelcu A.M."/>
            <person name="Hallmann A."/>
            <person name="Miller S.M."/>
            <person name="Nishii I."/>
            <person name="Ferris P."/>
            <person name="Kuo A."/>
            <person name="Mitros T."/>
            <person name="Fritz-Laylin L.K."/>
            <person name="Hellsten U."/>
            <person name="Chapman J."/>
            <person name="Simakov O."/>
            <person name="Rensing S.A."/>
            <person name="Terry A."/>
            <person name="Pangilinan J."/>
            <person name="Kapitonov V."/>
            <person name="Jurka J."/>
            <person name="Salamov A."/>
            <person name="Shapiro H."/>
            <person name="Schmutz J."/>
            <person name="Grimwood J."/>
            <person name="Lindquist E."/>
            <person name="Lucas S."/>
            <person name="Grigoriev I.V."/>
            <person name="Schmitt R."/>
            <person name="Kirk D."/>
            <person name="Rokhsar D.S."/>
        </authorList>
    </citation>
    <scope>NUCLEOTIDE SEQUENCE [LARGE SCALE GENOMIC DNA]</scope>
    <source>
        <strain evidence="3">f. Nagariensis / Eve</strain>
    </source>
</reference>
<feature type="region of interest" description="Disordered" evidence="1">
    <location>
        <begin position="94"/>
        <end position="113"/>
    </location>
</feature>
<feature type="region of interest" description="Disordered" evidence="1">
    <location>
        <begin position="403"/>
        <end position="425"/>
    </location>
</feature>
<feature type="compositionally biased region" description="Pro residues" evidence="1">
    <location>
        <begin position="245"/>
        <end position="258"/>
    </location>
</feature>
<proteinExistence type="predicted"/>
<dbReference type="GeneID" id="9626531"/>
<dbReference type="EMBL" id="GL378501">
    <property type="protein sequence ID" value="EFJ39528.1"/>
    <property type="molecule type" value="Genomic_DNA"/>
</dbReference>
<feature type="region of interest" description="Disordered" evidence="1">
    <location>
        <begin position="156"/>
        <end position="281"/>
    </location>
</feature>
<dbReference type="InParanoid" id="D8UL71"/>
<name>D8UL71_VOLCA</name>
<evidence type="ECO:0000256" key="1">
    <source>
        <dbReference type="SAM" id="MobiDB-lite"/>
    </source>
</evidence>
<keyword evidence="3" id="KW-1185">Reference proteome</keyword>
<gene>
    <name evidence="2" type="ORF">VOLCADRAFT_100859</name>
</gene>
<organism evidence="3">
    <name type="scientific">Volvox carteri f. nagariensis</name>
    <dbReference type="NCBI Taxonomy" id="3068"/>
    <lineage>
        <taxon>Eukaryota</taxon>
        <taxon>Viridiplantae</taxon>
        <taxon>Chlorophyta</taxon>
        <taxon>core chlorophytes</taxon>
        <taxon>Chlorophyceae</taxon>
        <taxon>CS clade</taxon>
        <taxon>Chlamydomonadales</taxon>
        <taxon>Volvocaceae</taxon>
        <taxon>Volvox</taxon>
    </lineage>
</organism>
<feature type="compositionally biased region" description="Gly residues" evidence="1">
    <location>
        <begin position="207"/>
        <end position="218"/>
    </location>
</feature>